<dbReference type="Pfam" id="PF00455">
    <property type="entry name" value="DeoRC"/>
    <property type="match status" value="1"/>
</dbReference>
<dbReference type="Proteomes" id="UP000288291">
    <property type="component" value="Unassembled WGS sequence"/>
</dbReference>
<dbReference type="InterPro" id="IPR036388">
    <property type="entry name" value="WH-like_DNA-bd_sf"/>
</dbReference>
<dbReference type="SMART" id="SM00420">
    <property type="entry name" value="HTH_DEOR"/>
    <property type="match status" value="1"/>
</dbReference>
<keyword evidence="3" id="KW-0804">Transcription</keyword>
<dbReference type="PROSITE" id="PS00894">
    <property type="entry name" value="HTH_DEOR_1"/>
    <property type="match status" value="1"/>
</dbReference>
<dbReference type="PANTHER" id="PTHR30363">
    <property type="entry name" value="HTH-TYPE TRANSCRIPTIONAL REGULATOR SRLR-RELATED"/>
    <property type="match status" value="1"/>
</dbReference>
<evidence type="ECO:0000313" key="6">
    <source>
        <dbReference type="Proteomes" id="UP000288291"/>
    </source>
</evidence>
<dbReference type="InterPro" id="IPR018356">
    <property type="entry name" value="Tscrpt_reg_HTH_DeoR_CS"/>
</dbReference>
<evidence type="ECO:0000259" key="4">
    <source>
        <dbReference type="PROSITE" id="PS51000"/>
    </source>
</evidence>
<evidence type="ECO:0000256" key="2">
    <source>
        <dbReference type="ARBA" id="ARBA00023125"/>
    </source>
</evidence>
<dbReference type="Gene3D" id="1.10.10.10">
    <property type="entry name" value="Winged helix-like DNA-binding domain superfamily/Winged helix DNA-binding domain"/>
    <property type="match status" value="1"/>
</dbReference>
<dbReference type="InterPro" id="IPR014036">
    <property type="entry name" value="DeoR-like_C"/>
</dbReference>
<name>A0A437SVE5_9LACO</name>
<dbReference type="Gene3D" id="3.40.50.1360">
    <property type="match status" value="1"/>
</dbReference>
<dbReference type="GO" id="GO:0003700">
    <property type="term" value="F:DNA-binding transcription factor activity"/>
    <property type="evidence" value="ECO:0007669"/>
    <property type="project" value="InterPro"/>
</dbReference>
<dbReference type="InterPro" id="IPR001034">
    <property type="entry name" value="DeoR_HTH"/>
</dbReference>
<dbReference type="PROSITE" id="PS51000">
    <property type="entry name" value="HTH_DEOR_2"/>
    <property type="match status" value="1"/>
</dbReference>
<dbReference type="PRINTS" id="PR00037">
    <property type="entry name" value="HTHLACR"/>
</dbReference>
<keyword evidence="2" id="KW-0238">DNA-binding</keyword>
<accession>A0A437SVE5</accession>
<dbReference type="InterPro" id="IPR050313">
    <property type="entry name" value="Carb_Metab_HTH_regulators"/>
</dbReference>
<dbReference type="GO" id="GO:0003677">
    <property type="term" value="F:DNA binding"/>
    <property type="evidence" value="ECO:0007669"/>
    <property type="project" value="UniProtKB-KW"/>
</dbReference>
<dbReference type="EMBL" id="RXIA01000011">
    <property type="protein sequence ID" value="RVU70896.1"/>
    <property type="molecule type" value="Genomic_DNA"/>
</dbReference>
<reference evidence="5 6" key="1">
    <citation type="submission" date="2018-12" db="EMBL/GenBank/DDBJ databases">
        <authorList>
            <person name="Meng J."/>
        </authorList>
    </citation>
    <scope>NUCLEOTIDE SEQUENCE [LARGE SCALE GENOMIC DNA]</scope>
    <source>
        <strain evidence="5 6">HT111-2</strain>
    </source>
</reference>
<keyword evidence="1" id="KW-0805">Transcription regulation</keyword>
<dbReference type="SUPFAM" id="SSF100950">
    <property type="entry name" value="NagB/RpiA/CoA transferase-like"/>
    <property type="match status" value="1"/>
</dbReference>
<evidence type="ECO:0000313" key="5">
    <source>
        <dbReference type="EMBL" id="RVU70896.1"/>
    </source>
</evidence>
<organism evidence="5 6">
    <name type="scientific">Lactobacillus xujianguonis</name>
    <dbReference type="NCBI Taxonomy" id="2495899"/>
    <lineage>
        <taxon>Bacteria</taxon>
        <taxon>Bacillati</taxon>
        <taxon>Bacillota</taxon>
        <taxon>Bacilli</taxon>
        <taxon>Lactobacillales</taxon>
        <taxon>Lactobacillaceae</taxon>
        <taxon>Lactobacillus</taxon>
    </lineage>
</organism>
<dbReference type="SUPFAM" id="SSF46785">
    <property type="entry name" value="Winged helix' DNA-binding domain"/>
    <property type="match status" value="1"/>
</dbReference>
<proteinExistence type="predicted"/>
<evidence type="ECO:0000256" key="1">
    <source>
        <dbReference type="ARBA" id="ARBA00023015"/>
    </source>
</evidence>
<dbReference type="InterPro" id="IPR036390">
    <property type="entry name" value="WH_DNA-bd_sf"/>
</dbReference>
<dbReference type="Pfam" id="PF08220">
    <property type="entry name" value="HTH_DeoR"/>
    <property type="match status" value="1"/>
</dbReference>
<dbReference type="RefSeq" id="WP_127796251.1">
    <property type="nucleotide sequence ID" value="NZ_ML136879.1"/>
</dbReference>
<keyword evidence="6" id="KW-1185">Reference proteome</keyword>
<comment type="caution">
    <text evidence="5">The sequence shown here is derived from an EMBL/GenBank/DDBJ whole genome shotgun (WGS) entry which is preliminary data.</text>
</comment>
<dbReference type="AlphaFoldDB" id="A0A437SVE5"/>
<protein>
    <submittedName>
        <fullName evidence="5">DeoR/GlpR transcriptional regulator</fullName>
    </submittedName>
</protein>
<dbReference type="PANTHER" id="PTHR30363:SF56">
    <property type="entry name" value="TRANSCRIPTIONAL REGULATOR, DEOR FAMILY"/>
    <property type="match status" value="1"/>
</dbReference>
<feature type="domain" description="HTH deoR-type" evidence="4">
    <location>
        <begin position="3"/>
        <end position="58"/>
    </location>
</feature>
<dbReference type="SMART" id="SM01134">
    <property type="entry name" value="DeoRC"/>
    <property type="match status" value="1"/>
</dbReference>
<evidence type="ECO:0000256" key="3">
    <source>
        <dbReference type="ARBA" id="ARBA00023163"/>
    </source>
</evidence>
<sequence length="252" mass="27470">MLTEQRQSIIENYVNQHGLCRVAELCKLTKTSESTIRRDLIQMEAEGTVKRVHGGARSVKNFSRDVSQHIRFNLNHEAKLKIARYAAQHFVHDGDDIFIDAGTTTYEMVPFLAEVANLTIVTNGVETALCGLNHGIDTILIGGKLKDNTHAAVGPHALEQIKSMNFSASFIGANGLDKDGKLTTPDTQEAAVKSAEISQAAQAYVLVDPTKIGEQAFAVFGNSQEVTVITNKLTKRQKQALPAGIKIKEATE</sequence>
<dbReference type="InterPro" id="IPR037171">
    <property type="entry name" value="NagB/RpiA_transferase-like"/>
</dbReference>
<gene>
    <name evidence="5" type="ORF">EJK17_04895</name>
</gene>